<feature type="domain" description="AMP-dependent synthetase/ligase" evidence="5">
    <location>
        <begin position="19"/>
        <end position="377"/>
    </location>
</feature>
<keyword evidence="8" id="KW-1185">Reference proteome</keyword>
<keyword evidence="2" id="KW-0436">Ligase</keyword>
<evidence type="ECO:0000259" key="5">
    <source>
        <dbReference type="Pfam" id="PF00501"/>
    </source>
</evidence>
<name>A0ABV9F4K3_9SPHN</name>
<dbReference type="Pfam" id="PF00501">
    <property type="entry name" value="AMP-binding"/>
    <property type="match status" value="1"/>
</dbReference>
<dbReference type="Pfam" id="PF13193">
    <property type="entry name" value="AMP-binding_C"/>
    <property type="match status" value="1"/>
</dbReference>
<comment type="similarity">
    <text evidence="1">Belongs to the ATP-dependent AMP-binding enzyme family.</text>
</comment>
<gene>
    <name evidence="7" type="ORF">ACFO3E_16340</name>
</gene>
<dbReference type="InterPro" id="IPR045851">
    <property type="entry name" value="AMP-bd_C_sf"/>
</dbReference>
<keyword evidence="4" id="KW-0067">ATP-binding</keyword>
<dbReference type="RefSeq" id="WP_380806282.1">
    <property type="nucleotide sequence ID" value="NZ_JBHSFZ010000058.1"/>
</dbReference>
<evidence type="ECO:0000313" key="7">
    <source>
        <dbReference type="EMBL" id="MFC4595730.1"/>
    </source>
</evidence>
<dbReference type="InterPro" id="IPR025110">
    <property type="entry name" value="AMP-bd_C"/>
</dbReference>
<dbReference type="Proteomes" id="UP001595957">
    <property type="component" value="Unassembled WGS sequence"/>
</dbReference>
<evidence type="ECO:0000313" key="8">
    <source>
        <dbReference type="Proteomes" id="UP001595957"/>
    </source>
</evidence>
<reference evidence="8" key="1">
    <citation type="journal article" date="2019" name="Int. J. Syst. Evol. Microbiol.">
        <title>The Global Catalogue of Microorganisms (GCM) 10K type strain sequencing project: providing services to taxonomists for standard genome sequencing and annotation.</title>
        <authorList>
            <consortium name="The Broad Institute Genomics Platform"/>
            <consortium name="The Broad Institute Genome Sequencing Center for Infectious Disease"/>
            <person name="Wu L."/>
            <person name="Ma J."/>
        </authorList>
    </citation>
    <scope>NUCLEOTIDE SEQUENCE [LARGE SCALE GENOMIC DNA]</scope>
    <source>
        <strain evidence="8">NBRC 103632</strain>
    </source>
</reference>
<evidence type="ECO:0000256" key="4">
    <source>
        <dbReference type="ARBA" id="ARBA00022840"/>
    </source>
</evidence>
<evidence type="ECO:0000259" key="6">
    <source>
        <dbReference type="Pfam" id="PF13193"/>
    </source>
</evidence>
<dbReference type="InterPro" id="IPR051087">
    <property type="entry name" value="Mitochondrial_ACSM"/>
</dbReference>
<accession>A0ABV9F4K3</accession>
<dbReference type="Gene3D" id="3.40.50.12780">
    <property type="entry name" value="N-terminal domain of ligase-like"/>
    <property type="match status" value="1"/>
</dbReference>
<dbReference type="Gene3D" id="3.30.300.30">
    <property type="match status" value="1"/>
</dbReference>
<evidence type="ECO:0000256" key="3">
    <source>
        <dbReference type="ARBA" id="ARBA00022741"/>
    </source>
</evidence>
<keyword evidence="3" id="KW-0547">Nucleotide-binding</keyword>
<dbReference type="InterPro" id="IPR000873">
    <property type="entry name" value="AMP-dep_synth/lig_dom"/>
</dbReference>
<comment type="caution">
    <text evidence="7">The sequence shown here is derived from an EMBL/GenBank/DDBJ whole genome shotgun (WGS) entry which is preliminary data.</text>
</comment>
<evidence type="ECO:0000256" key="2">
    <source>
        <dbReference type="ARBA" id="ARBA00022598"/>
    </source>
</evidence>
<dbReference type="InterPro" id="IPR020845">
    <property type="entry name" value="AMP-binding_CS"/>
</dbReference>
<dbReference type="InterPro" id="IPR042099">
    <property type="entry name" value="ANL_N_sf"/>
</dbReference>
<protein>
    <submittedName>
        <fullName evidence="7">Acyl-CoA synthetase</fullName>
    </submittedName>
</protein>
<evidence type="ECO:0000256" key="1">
    <source>
        <dbReference type="ARBA" id="ARBA00006432"/>
    </source>
</evidence>
<dbReference type="EMBL" id="JBHSFZ010000058">
    <property type="protein sequence ID" value="MFC4595730.1"/>
    <property type="molecule type" value="Genomic_DNA"/>
</dbReference>
<organism evidence="7 8">
    <name type="scientific">Sphingobium tyrosinilyticum</name>
    <dbReference type="NCBI Taxonomy" id="2715436"/>
    <lineage>
        <taxon>Bacteria</taxon>
        <taxon>Pseudomonadati</taxon>
        <taxon>Pseudomonadota</taxon>
        <taxon>Alphaproteobacteria</taxon>
        <taxon>Sphingomonadales</taxon>
        <taxon>Sphingomonadaceae</taxon>
        <taxon>Sphingobium</taxon>
    </lineage>
</organism>
<dbReference type="PANTHER" id="PTHR43605">
    <property type="entry name" value="ACYL-COENZYME A SYNTHETASE"/>
    <property type="match status" value="1"/>
</dbReference>
<dbReference type="SUPFAM" id="SSF56801">
    <property type="entry name" value="Acetyl-CoA synthetase-like"/>
    <property type="match status" value="1"/>
</dbReference>
<dbReference type="PANTHER" id="PTHR43605:SF10">
    <property type="entry name" value="ACYL-COA SYNTHETASE MEDIUM CHAIN FAMILY MEMBER 3"/>
    <property type="match status" value="1"/>
</dbReference>
<sequence>MSNLSHPPYFNFGRDVVDHWAKSKDKPALIWVAADGREAKFSFSDVARITAKLASSLVRAGIGKGDRVLVMMPRIPEWQIAMVACLKLGAVAVPCIEMLTAKDIAYRVERAEVKGVITTAAQISKFVSLSDNLVVKVAVGGGEGWLDFAALVEAGDETFTPIEVAAEDPALLYFTSGSTGQPKGVLHASRGIWHWRHSAAEWLDLTSDDLMWCTADTGWSKAGTSILFGPWSCGSCVLFYDGPFDAAERLRLLQHYGVTVYCAAGTEILRLLDQPTGNYDLSRLRRTVSAGEALSEVAIAGWRRATGETVAEAYGQTESLMSIGHRADTGHKPQSMGKPLAHNEMAVIDDDGRVLPDGAVGELAMRAPNPQLMLGYWNDPERTENCYIDGPDGRWFRTGDRAERDEDGFFFHRGRRDDVINSSGYRIGPAEVEDVLLAHPAVAEVGVVGAPDAARGELVCAYVVLRPGQEVTAADLQAFAKAQTAPYKYPRIIRFMNKLPKTLTGKIQRNVLRDHAVREAAKDEE</sequence>
<proteinExistence type="inferred from homology"/>
<dbReference type="PROSITE" id="PS00455">
    <property type="entry name" value="AMP_BINDING"/>
    <property type="match status" value="1"/>
</dbReference>
<feature type="domain" description="AMP-binding enzyme C-terminal" evidence="6">
    <location>
        <begin position="431"/>
        <end position="506"/>
    </location>
</feature>